<protein>
    <recommendedName>
        <fullName evidence="4">ABC transporter domain-containing protein</fullName>
    </recommendedName>
</protein>
<keyword evidence="3" id="KW-0067">ATP-binding</keyword>
<dbReference type="CDD" id="cd03230">
    <property type="entry name" value="ABC_DR_subfamily_A"/>
    <property type="match status" value="1"/>
</dbReference>
<dbReference type="PROSITE" id="PS50893">
    <property type="entry name" value="ABC_TRANSPORTER_2"/>
    <property type="match status" value="1"/>
</dbReference>
<evidence type="ECO:0000256" key="1">
    <source>
        <dbReference type="ARBA" id="ARBA00022448"/>
    </source>
</evidence>
<keyword evidence="2" id="KW-0547">Nucleotide-binding</keyword>
<dbReference type="InterPro" id="IPR003439">
    <property type="entry name" value="ABC_transporter-like_ATP-bd"/>
</dbReference>
<evidence type="ECO:0000313" key="5">
    <source>
        <dbReference type="EMBL" id="BCU68856.1"/>
    </source>
</evidence>
<keyword evidence="1" id="KW-0813">Transport</keyword>
<dbReference type="GO" id="GO:0005524">
    <property type="term" value="F:ATP binding"/>
    <property type="evidence" value="ECO:0007669"/>
    <property type="project" value="UniProtKB-KW"/>
</dbReference>
<reference evidence="5 6" key="1">
    <citation type="submission" date="2021-04" db="EMBL/GenBank/DDBJ databases">
        <title>Complete genome sequence of Stygiolobus sp. KN-1.</title>
        <authorList>
            <person name="Nakamura K."/>
            <person name="Sakai H."/>
            <person name="Kurosawa N."/>
        </authorList>
    </citation>
    <scope>NUCLEOTIDE SEQUENCE [LARGE SCALE GENOMIC DNA]</scope>
    <source>
        <strain evidence="5 6">KN-1</strain>
    </source>
</reference>
<evidence type="ECO:0000256" key="3">
    <source>
        <dbReference type="ARBA" id="ARBA00022840"/>
    </source>
</evidence>
<dbReference type="InterPro" id="IPR027417">
    <property type="entry name" value="P-loop_NTPase"/>
</dbReference>
<dbReference type="Proteomes" id="UP000825123">
    <property type="component" value="Chromosome"/>
</dbReference>
<feature type="domain" description="ABC transporter" evidence="4">
    <location>
        <begin position="3"/>
        <end position="220"/>
    </location>
</feature>
<proteinExistence type="predicted"/>
<dbReference type="Pfam" id="PF00005">
    <property type="entry name" value="ABC_tran"/>
    <property type="match status" value="1"/>
</dbReference>
<sequence>MQLSVIDAEVGYYGKTVVTVNSLKLNENEVVALVGPNGAGKTTLLRSLAGVLKPIRGKVEVDGIDLYSKEGEKIREFIGYMPAEYSPPTTLTVGEFIEFWSEIYGSQPIDIPLPAQKKIEELSSGQKKLLSLYRVFLQNPKILILDEPTANLDVNFRLMLYDKINLIKEGRIIIYSTHDISDLPIFATRIIFIKNGRIIMDGDLEGLRKNLVYIRGKIRGFPQGVKIIKEYGDGKFLIKYDGKISELVKETVGLGSEIEEVSEIDMYELYRLVMGDKV</sequence>
<dbReference type="SUPFAM" id="SSF52540">
    <property type="entry name" value="P-loop containing nucleoside triphosphate hydrolases"/>
    <property type="match status" value="1"/>
</dbReference>
<dbReference type="PANTHER" id="PTHR42939:SF1">
    <property type="entry name" value="ABC TRANSPORTER ATP-BINDING PROTEIN ALBC-RELATED"/>
    <property type="match status" value="1"/>
</dbReference>
<dbReference type="InterPro" id="IPR003593">
    <property type="entry name" value="AAA+_ATPase"/>
</dbReference>
<evidence type="ECO:0000256" key="2">
    <source>
        <dbReference type="ARBA" id="ARBA00022741"/>
    </source>
</evidence>
<gene>
    <name evidence="5" type="ORF">KN1_01530</name>
</gene>
<dbReference type="EMBL" id="AP024597">
    <property type="protein sequence ID" value="BCU68856.1"/>
    <property type="molecule type" value="Genomic_DNA"/>
</dbReference>
<dbReference type="InterPro" id="IPR051782">
    <property type="entry name" value="ABC_Transporter_VariousFunc"/>
</dbReference>
<dbReference type="Gene3D" id="3.40.50.300">
    <property type="entry name" value="P-loop containing nucleotide triphosphate hydrolases"/>
    <property type="match status" value="1"/>
</dbReference>
<dbReference type="PANTHER" id="PTHR42939">
    <property type="entry name" value="ABC TRANSPORTER ATP-BINDING PROTEIN ALBC-RELATED"/>
    <property type="match status" value="1"/>
</dbReference>
<dbReference type="GeneID" id="66161905"/>
<accession>A0A8D5U4N5</accession>
<evidence type="ECO:0000259" key="4">
    <source>
        <dbReference type="PROSITE" id="PS50893"/>
    </source>
</evidence>
<evidence type="ECO:0000313" key="6">
    <source>
        <dbReference type="Proteomes" id="UP000825123"/>
    </source>
</evidence>
<dbReference type="RefSeq" id="WP_221288775.1">
    <property type="nucleotide sequence ID" value="NZ_AP024597.1"/>
</dbReference>
<dbReference type="SMART" id="SM00382">
    <property type="entry name" value="AAA"/>
    <property type="match status" value="1"/>
</dbReference>
<dbReference type="GO" id="GO:0016887">
    <property type="term" value="F:ATP hydrolysis activity"/>
    <property type="evidence" value="ECO:0007669"/>
    <property type="project" value="InterPro"/>
</dbReference>
<organism evidence="5 6">
    <name type="scientific">Stygiolobus caldivivus</name>
    <dbReference type="NCBI Taxonomy" id="2824673"/>
    <lineage>
        <taxon>Archaea</taxon>
        <taxon>Thermoproteota</taxon>
        <taxon>Thermoprotei</taxon>
        <taxon>Sulfolobales</taxon>
        <taxon>Sulfolobaceae</taxon>
        <taxon>Stygiolobus</taxon>
    </lineage>
</organism>
<dbReference type="AlphaFoldDB" id="A0A8D5U4N5"/>
<dbReference type="KEGG" id="csty:KN1_01530"/>
<name>A0A8D5U4N5_9CREN</name>
<keyword evidence="6" id="KW-1185">Reference proteome</keyword>